<feature type="DNA-binding region" description="Fork-head" evidence="6">
    <location>
        <begin position="68"/>
        <end position="162"/>
    </location>
</feature>
<feature type="region of interest" description="Disordered" evidence="7">
    <location>
        <begin position="179"/>
        <end position="225"/>
    </location>
</feature>
<dbReference type="Proteomes" id="UP001190640">
    <property type="component" value="Chromosome 8"/>
</dbReference>
<evidence type="ECO:0000256" key="1">
    <source>
        <dbReference type="ARBA" id="ARBA00004123"/>
    </source>
</evidence>
<feature type="domain" description="Fork-head" evidence="8">
    <location>
        <begin position="68"/>
        <end position="162"/>
    </location>
</feature>
<dbReference type="RefSeq" id="XP_054843571.1">
    <property type="nucleotide sequence ID" value="XM_054987596.1"/>
</dbReference>
<dbReference type="SUPFAM" id="SSF46785">
    <property type="entry name" value="Winged helix' DNA-binding domain"/>
    <property type="match status" value="1"/>
</dbReference>
<dbReference type="GO" id="GO:0000981">
    <property type="term" value="F:DNA-binding transcription factor activity, RNA polymerase II-specific"/>
    <property type="evidence" value="ECO:0007669"/>
    <property type="project" value="TreeGrafter"/>
</dbReference>
<dbReference type="PROSITE" id="PS00658">
    <property type="entry name" value="FORK_HEAD_2"/>
    <property type="match status" value="1"/>
</dbReference>
<dbReference type="Pfam" id="PF00250">
    <property type="entry name" value="Forkhead"/>
    <property type="match status" value="1"/>
</dbReference>
<evidence type="ECO:0000256" key="4">
    <source>
        <dbReference type="ARBA" id="ARBA00023163"/>
    </source>
</evidence>
<dbReference type="AlphaFoldDB" id="A0AA97L6H5"/>
<dbReference type="InterPro" id="IPR018122">
    <property type="entry name" value="TF_fork_head_CS_1"/>
</dbReference>
<dbReference type="PANTHER" id="PTHR11829">
    <property type="entry name" value="FORKHEAD BOX PROTEIN"/>
    <property type="match status" value="1"/>
</dbReference>
<dbReference type="KEGG" id="emc:129335145"/>
<name>A0AA97L6H5_EUBMA</name>
<dbReference type="PROSITE" id="PS50039">
    <property type="entry name" value="FORK_HEAD_3"/>
    <property type="match status" value="1"/>
</dbReference>
<dbReference type="PRINTS" id="PR00053">
    <property type="entry name" value="FORKHEAD"/>
</dbReference>
<dbReference type="GO" id="GO:0000978">
    <property type="term" value="F:RNA polymerase II cis-regulatory region sequence-specific DNA binding"/>
    <property type="evidence" value="ECO:0007669"/>
    <property type="project" value="TreeGrafter"/>
</dbReference>
<keyword evidence="5 6" id="KW-0539">Nucleus</keyword>
<dbReference type="PROSITE" id="PS00657">
    <property type="entry name" value="FORK_HEAD_1"/>
    <property type="match status" value="1"/>
</dbReference>
<keyword evidence="4" id="KW-0804">Transcription</keyword>
<dbReference type="FunFam" id="1.10.10.10:FF:000598">
    <property type="entry name" value="forkhead box protein I1 isoform X2"/>
    <property type="match status" value="1"/>
</dbReference>
<keyword evidence="2" id="KW-0805">Transcription regulation</keyword>
<dbReference type="InterPro" id="IPR050211">
    <property type="entry name" value="FOX_domain-containing"/>
</dbReference>
<sequence>MSPPGAEAAFEQLQLRARGSDGEDDDEEEEVDVVGQSRRGFLRRQEEPESRSAGAGETPEAAPAGLCKPPYSYIALITMAILQSPQQKLPLSEICAFIRGRFPYYRARFPAWQNSIRHNLSLNDCFVKVPREPGSPGKGNDWRLHPAAQGMFHNGSFLRRRKRFKRPPPPAPAGILLFPPLRPPPPGPPLSPAAASLPLPETEGQPRAWQAGQKPEAPARPEPGRFSVESLLRGSKAAAAPPPAAAQPSTLIPPPLAATWSGCPAWFSRPPRLFPTAAATTWLGAPGRSPAALVSVAGAAAAAF</sequence>
<dbReference type="GeneID" id="129335145"/>
<proteinExistence type="predicted"/>
<evidence type="ECO:0000256" key="6">
    <source>
        <dbReference type="PROSITE-ProRule" id="PRU00089"/>
    </source>
</evidence>
<dbReference type="Gene3D" id="1.10.10.10">
    <property type="entry name" value="Winged helix-like DNA-binding domain superfamily/Winged helix DNA-binding domain"/>
    <property type="match status" value="1"/>
</dbReference>
<protein>
    <submittedName>
        <fullName evidence="10">Forkhead box protein D1-like</fullName>
    </submittedName>
</protein>
<dbReference type="PANTHER" id="PTHR11829:SF361">
    <property type="entry name" value="FORKHEAD BOX PROTEIN D4-LIKE 1"/>
    <property type="match status" value="1"/>
</dbReference>
<dbReference type="InterPro" id="IPR001766">
    <property type="entry name" value="Fork_head_dom"/>
</dbReference>
<evidence type="ECO:0000256" key="3">
    <source>
        <dbReference type="ARBA" id="ARBA00023125"/>
    </source>
</evidence>
<feature type="compositionally biased region" description="Pro residues" evidence="7">
    <location>
        <begin position="180"/>
        <end position="191"/>
    </location>
</feature>
<feature type="region of interest" description="Disordered" evidence="7">
    <location>
        <begin position="14"/>
        <end position="63"/>
    </location>
</feature>
<keyword evidence="3 6" id="KW-0238">DNA-binding</keyword>
<dbReference type="GO" id="GO:0005634">
    <property type="term" value="C:nucleus"/>
    <property type="evidence" value="ECO:0007669"/>
    <property type="project" value="UniProtKB-SubCell"/>
</dbReference>
<evidence type="ECO:0000256" key="2">
    <source>
        <dbReference type="ARBA" id="ARBA00023015"/>
    </source>
</evidence>
<evidence type="ECO:0000313" key="9">
    <source>
        <dbReference type="Proteomes" id="UP001190640"/>
    </source>
</evidence>
<keyword evidence="9" id="KW-1185">Reference proteome</keyword>
<accession>A0AA97L6H5</accession>
<organism evidence="9 10">
    <name type="scientific">Eublepharis macularius</name>
    <name type="common">Leopard gecko</name>
    <name type="synonym">Cyrtodactylus macularius</name>
    <dbReference type="NCBI Taxonomy" id="481883"/>
    <lineage>
        <taxon>Eukaryota</taxon>
        <taxon>Metazoa</taxon>
        <taxon>Chordata</taxon>
        <taxon>Craniata</taxon>
        <taxon>Vertebrata</taxon>
        <taxon>Euteleostomi</taxon>
        <taxon>Lepidosauria</taxon>
        <taxon>Squamata</taxon>
        <taxon>Bifurcata</taxon>
        <taxon>Gekkota</taxon>
        <taxon>Eublepharidae</taxon>
        <taxon>Eublepharinae</taxon>
        <taxon>Eublepharis</taxon>
    </lineage>
</organism>
<evidence type="ECO:0000259" key="8">
    <source>
        <dbReference type="PROSITE" id="PS50039"/>
    </source>
</evidence>
<dbReference type="GO" id="GO:0030154">
    <property type="term" value="P:cell differentiation"/>
    <property type="evidence" value="ECO:0007669"/>
    <property type="project" value="TreeGrafter"/>
</dbReference>
<reference evidence="10" key="1">
    <citation type="submission" date="2025-08" db="UniProtKB">
        <authorList>
            <consortium name="RefSeq"/>
        </authorList>
    </citation>
    <scope>IDENTIFICATION</scope>
    <source>
        <tissue evidence="10">Blood</tissue>
    </source>
</reference>
<dbReference type="InterPro" id="IPR030456">
    <property type="entry name" value="TF_fork_head_CS_2"/>
</dbReference>
<gene>
    <name evidence="10" type="primary">LOC129335145</name>
</gene>
<feature type="compositionally biased region" description="Low complexity" evidence="7">
    <location>
        <begin position="53"/>
        <end position="63"/>
    </location>
</feature>
<dbReference type="SMART" id="SM00339">
    <property type="entry name" value="FH"/>
    <property type="match status" value="1"/>
</dbReference>
<dbReference type="InterPro" id="IPR036390">
    <property type="entry name" value="WH_DNA-bd_sf"/>
</dbReference>
<evidence type="ECO:0000313" key="10">
    <source>
        <dbReference type="RefSeq" id="XP_054843571.1"/>
    </source>
</evidence>
<evidence type="ECO:0000256" key="7">
    <source>
        <dbReference type="SAM" id="MobiDB-lite"/>
    </source>
</evidence>
<comment type="subcellular location">
    <subcellularLocation>
        <location evidence="1 6">Nucleus</location>
    </subcellularLocation>
</comment>
<evidence type="ECO:0000256" key="5">
    <source>
        <dbReference type="ARBA" id="ARBA00023242"/>
    </source>
</evidence>
<feature type="compositionally biased region" description="Acidic residues" evidence="7">
    <location>
        <begin position="22"/>
        <end position="32"/>
    </location>
</feature>
<dbReference type="InterPro" id="IPR036388">
    <property type="entry name" value="WH-like_DNA-bd_sf"/>
</dbReference>
<dbReference type="GO" id="GO:0009653">
    <property type="term" value="P:anatomical structure morphogenesis"/>
    <property type="evidence" value="ECO:0007669"/>
    <property type="project" value="TreeGrafter"/>
</dbReference>